<protein>
    <submittedName>
        <fullName evidence="1">Uncharacterized protein</fullName>
    </submittedName>
</protein>
<keyword evidence="1" id="KW-0614">Plasmid</keyword>
<evidence type="ECO:0000313" key="1">
    <source>
        <dbReference type="EMBL" id="AFK94293.1"/>
    </source>
</evidence>
<dbReference type="BioCyc" id="TSAC1094508:GLMA-2792-MONOMER"/>
<reference evidence="1 2" key="1">
    <citation type="journal article" date="2014" name="Appl. Environ. Microbiol.">
        <title>Profile of Secreted Hydrolases, Associated Proteins, and SlpA in Thermoanaerobacterium saccharolyticum during the Degradation of Hemicellulose.</title>
        <authorList>
            <person name="Currie D.H."/>
            <person name="Guss A.M."/>
            <person name="Herring C.D."/>
            <person name="Giannone R.J."/>
            <person name="Johnson C.M."/>
            <person name="Lankford P.K."/>
            <person name="Brown S.D."/>
            <person name="Hettich R.L."/>
            <person name="Lynd L.R."/>
        </authorList>
    </citation>
    <scope>NUCLEOTIDE SEQUENCE [LARGE SCALE GENOMIC DNA]</scope>
    <source>
        <strain evidence="2">DSM 8691 / JW/SL-YS485</strain>
    </source>
</reference>
<organism evidence="1 2">
    <name type="scientific">Thermoanaerobacterium saccharolyticum (strain DSM 8691 / JW/SL-YS485)</name>
    <dbReference type="NCBI Taxonomy" id="1094508"/>
    <lineage>
        <taxon>Bacteria</taxon>
        <taxon>Bacillati</taxon>
        <taxon>Bacillota</taxon>
        <taxon>Clostridia</taxon>
        <taxon>Thermoanaerobacterales</taxon>
        <taxon>Thermoanaerobacteraceae</taxon>
        <taxon>Thermoanaerobacterium</taxon>
    </lineage>
</organism>
<gene>
    <name evidence="1" type="ordered locus">Tsac_2746</name>
</gene>
<dbReference type="Proteomes" id="UP000006178">
    <property type="component" value="Plasmid pMU3262"/>
</dbReference>
<dbReference type="PATRIC" id="fig|1094508.3.peg.2778"/>
<proteinExistence type="predicted"/>
<keyword evidence="2" id="KW-1185">Reference proteome</keyword>
<dbReference type="AlphaFoldDB" id="I3WBU2"/>
<geneLocation type="plasmid" evidence="1 2">
    <name>pMU3262</name>
</geneLocation>
<evidence type="ECO:0000313" key="2">
    <source>
        <dbReference type="Proteomes" id="UP000006178"/>
    </source>
</evidence>
<name>I3WBU2_THESW</name>
<sequence>MKTEKEIALEIVALTQNLETAEEVQIFIDMYLTALQNSCNHVYNEDRILHEIRECGEWRIQ</sequence>
<accession>I3WBU2</accession>
<dbReference type="RefSeq" id="WP_014759564.1">
    <property type="nucleotide sequence ID" value="NC_017998.1"/>
</dbReference>
<dbReference type="EMBL" id="CP003185">
    <property type="protein sequence ID" value="AFK94293.1"/>
    <property type="molecule type" value="Genomic_DNA"/>
</dbReference>
<dbReference type="KEGG" id="tsh:Tsac_2746"/>